<dbReference type="Proteomes" id="UP000784294">
    <property type="component" value="Unassembled WGS sequence"/>
</dbReference>
<evidence type="ECO:0000256" key="1">
    <source>
        <dbReference type="SAM" id="MobiDB-lite"/>
    </source>
</evidence>
<organism evidence="2 3">
    <name type="scientific">Protopolystoma xenopodis</name>
    <dbReference type="NCBI Taxonomy" id="117903"/>
    <lineage>
        <taxon>Eukaryota</taxon>
        <taxon>Metazoa</taxon>
        <taxon>Spiralia</taxon>
        <taxon>Lophotrochozoa</taxon>
        <taxon>Platyhelminthes</taxon>
        <taxon>Monogenea</taxon>
        <taxon>Polyopisthocotylea</taxon>
        <taxon>Polystomatidea</taxon>
        <taxon>Polystomatidae</taxon>
        <taxon>Protopolystoma</taxon>
    </lineage>
</organism>
<feature type="region of interest" description="Disordered" evidence="1">
    <location>
        <begin position="1"/>
        <end position="32"/>
    </location>
</feature>
<sequence length="163" mass="17777">MTLVTTKSGSSVKTSDDSFVPECQANKSDKSSNLSVPIPGYGINMHNRVAGIKGGNLFYADANSLLSRASQSGLMRWLNHLFSPCVTSGYDVESGHRSFQSSKVGSNDDSILRAGLDIIAMPDVLAPCHRIEREVDISKICPLPELALRVDRGEFRYQMAKKV</sequence>
<keyword evidence="3" id="KW-1185">Reference proteome</keyword>
<feature type="compositionally biased region" description="Low complexity" evidence="1">
    <location>
        <begin position="1"/>
        <end position="13"/>
    </location>
</feature>
<gene>
    <name evidence="2" type="ORF">PXEA_LOCUS23325</name>
</gene>
<evidence type="ECO:0000313" key="2">
    <source>
        <dbReference type="EMBL" id="VEL29885.1"/>
    </source>
</evidence>
<evidence type="ECO:0000313" key="3">
    <source>
        <dbReference type="Proteomes" id="UP000784294"/>
    </source>
</evidence>
<name>A0A448X7C2_9PLAT</name>
<dbReference type="AlphaFoldDB" id="A0A448X7C2"/>
<proteinExistence type="predicted"/>
<accession>A0A448X7C2</accession>
<comment type="caution">
    <text evidence="2">The sequence shown here is derived from an EMBL/GenBank/DDBJ whole genome shotgun (WGS) entry which is preliminary data.</text>
</comment>
<protein>
    <submittedName>
        <fullName evidence="2">Uncharacterized protein</fullName>
    </submittedName>
</protein>
<dbReference type="EMBL" id="CAAALY010107297">
    <property type="protein sequence ID" value="VEL29885.1"/>
    <property type="molecule type" value="Genomic_DNA"/>
</dbReference>
<reference evidence="2" key="1">
    <citation type="submission" date="2018-11" db="EMBL/GenBank/DDBJ databases">
        <authorList>
            <consortium name="Pathogen Informatics"/>
        </authorList>
    </citation>
    <scope>NUCLEOTIDE SEQUENCE</scope>
</reference>